<dbReference type="PROSITE" id="PS50093">
    <property type="entry name" value="PKD"/>
    <property type="match status" value="1"/>
</dbReference>
<dbReference type="Gene3D" id="2.60.40.10">
    <property type="entry name" value="Immunoglobulins"/>
    <property type="match status" value="1"/>
</dbReference>
<evidence type="ECO:0000259" key="1">
    <source>
        <dbReference type="PROSITE" id="PS50093"/>
    </source>
</evidence>
<dbReference type="HOGENOM" id="CLU_1041221_0_0_11"/>
<dbReference type="RefSeq" id="WP_015771164.1">
    <property type="nucleotide sequence ID" value="NC_013174.1"/>
</dbReference>
<evidence type="ECO:0000313" key="2">
    <source>
        <dbReference type="EMBL" id="ACV08536.1"/>
    </source>
</evidence>
<evidence type="ECO:0000313" key="3">
    <source>
        <dbReference type="Proteomes" id="UP000000628"/>
    </source>
</evidence>
<sequence length="274" mass="29680">MIDPLILWPVLLYQNLPVTIFSEPNVTWEEPGEAGVGDVEQRNSELPVAGIPNGPNQTSVNATTKTQISLPDGAIHGRCPEGSEGQDALLWVEHLAVYGGNNLGDSPEGTGGYVMYCYPDMEEVSAEPIVISVSAKDFQRLPLRGSGIVVEPDRDDYIIRLPVIALTDPSPQILTTTILGVGVAIRATPIEYSWDFGDQTPALITTDPGRSYPEQTVEHLYTQLGQFTITLTTTWEGEFSIDGGTTWLPINGTTTTTNTTNPITIEERVPLLTG</sequence>
<organism evidence="2 3">
    <name type="scientific">Jonesia denitrificans (strain ATCC 14870 / DSM 20603 / BCRC 15368 / CIP 55.134 / JCM 11481 / NBRC 15587 / NCTC 10816 / Prevot 55134)</name>
    <name type="common">Listeria denitrificans</name>
    <dbReference type="NCBI Taxonomy" id="471856"/>
    <lineage>
        <taxon>Bacteria</taxon>
        <taxon>Bacillati</taxon>
        <taxon>Actinomycetota</taxon>
        <taxon>Actinomycetes</taxon>
        <taxon>Micrococcales</taxon>
        <taxon>Jonesiaceae</taxon>
        <taxon>Jonesia</taxon>
    </lineage>
</organism>
<protein>
    <recommendedName>
        <fullName evidence="1">PKD domain-containing protein</fullName>
    </recommendedName>
</protein>
<name>C7R2G5_JONDD</name>
<gene>
    <name evidence="2" type="ordered locus">Jden_0874</name>
</gene>
<keyword evidence="3" id="KW-1185">Reference proteome</keyword>
<dbReference type="InterPro" id="IPR013783">
    <property type="entry name" value="Ig-like_fold"/>
</dbReference>
<dbReference type="STRING" id="471856.Jden_0874"/>
<dbReference type="InterPro" id="IPR000601">
    <property type="entry name" value="PKD_dom"/>
</dbReference>
<dbReference type="KEGG" id="jde:Jden_0874"/>
<dbReference type="SUPFAM" id="SSF49299">
    <property type="entry name" value="PKD domain"/>
    <property type="match status" value="1"/>
</dbReference>
<accession>C7R2G5</accession>
<dbReference type="GO" id="GO:0005975">
    <property type="term" value="P:carbohydrate metabolic process"/>
    <property type="evidence" value="ECO:0007669"/>
    <property type="project" value="UniProtKB-ARBA"/>
</dbReference>
<dbReference type="InterPro" id="IPR035986">
    <property type="entry name" value="PKD_dom_sf"/>
</dbReference>
<dbReference type="EMBL" id="CP001706">
    <property type="protein sequence ID" value="ACV08536.1"/>
    <property type="molecule type" value="Genomic_DNA"/>
</dbReference>
<reference evidence="2 3" key="1">
    <citation type="journal article" date="2009" name="Stand. Genomic Sci.">
        <title>Complete genome sequence of Jonesia denitrificans type strain (Prevot 55134).</title>
        <authorList>
            <person name="Pukall R."/>
            <person name="Gehrich-Schroter G."/>
            <person name="Lapidus A."/>
            <person name="Nolan M."/>
            <person name="Glavina Del Rio T."/>
            <person name="Lucas S."/>
            <person name="Chen F."/>
            <person name="Tice H."/>
            <person name="Pitluck S."/>
            <person name="Cheng J.F."/>
            <person name="Copeland A."/>
            <person name="Saunders E."/>
            <person name="Brettin T."/>
            <person name="Detter J.C."/>
            <person name="Bruce D."/>
            <person name="Goodwin L."/>
            <person name="Pati A."/>
            <person name="Ivanova N."/>
            <person name="Mavromatis K."/>
            <person name="Ovchinnikova G."/>
            <person name="Chen A."/>
            <person name="Palaniappan K."/>
            <person name="Land M."/>
            <person name="Hauser L."/>
            <person name="Chang Y.J."/>
            <person name="Jeffries C.D."/>
            <person name="Chain P."/>
            <person name="Goker M."/>
            <person name="Bristow J."/>
            <person name="Eisen J.A."/>
            <person name="Markowitz V."/>
            <person name="Hugenholtz P."/>
            <person name="Kyrpides N.C."/>
            <person name="Klenk H.P."/>
            <person name="Han C."/>
        </authorList>
    </citation>
    <scope>NUCLEOTIDE SEQUENCE [LARGE SCALE GENOMIC DNA]</scope>
    <source>
        <strain evidence="3">ATCC 14870 / DSM 20603 / BCRC 15368 / CIP 55.134 / JCM 11481 / NBRC 15587 / NCTC 10816 / Prevot 55134</strain>
    </source>
</reference>
<feature type="domain" description="PKD" evidence="1">
    <location>
        <begin position="188"/>
        <end position="234"/>
    </location>
</feature>
<dbReference type="Proteomes" id="UP000000628">
    <property type="component" value="Chromosome"/>
</dbReference>
<dbReference type="eggNOG" id="ENOG5032TWI">
    <property type="taxonomic scope" value="Bacteria"/>
</dbReference>
<dbReference type="AlphaFoldDB" id="C7R2G5"/>
<proteinExistence type="predicted"/>
<dbReference type="CDD" id="cd00146">
    <property type="entry name" value="PKD"/>
    <property type="match status" value="1"/>
</dbReference>
<dbReference type="Pfam" id="PF18911">
    <property type="entry name" value="PKD_4"/>
    <property type="match status" value="1"/>
</dbReference>